<dbReference type="EMBL" id="UAWN01000013">
    <property type="protein sequence ID" value="SQC38292.1"/>
    <property type="molecule type" value="Genomic_DNA"/>
</dbReference>
<evidence type="ECO:0000256" key="3">
    <source>
        <dbReference type="ARBA" id="ARBA00023237"/>
    </source>
</evidence>
<accession>A0A2X3E3G1</accession>
<dbReference type="InterPro" id="IPR036942">
    <property type="entry name" value="Beta-barrel_TonB_sf"/>
</dbReference>
<feature type="compositionally biased region" description="Polar residues" evidence="4">
    <location>
        <begin position="89"/>
        <end position="104"/>
    </location>
</feature>
<keyword evidence="5" id="KW-0675">Receptor</keyword>
<keyword evidence="2" id="KW-0472">Membrane</keyword>
<feature type="region of interest" description="Disordered" evidence="4">
    <location>
        <begin position="80"/>
        <end position="104"/>
    </location>
</feature>
<evidence type="ECO:0000256" key="2">
    <source>
        <dbReference type="ARBA" id="ARBA00023136"/>
    </source>
</evidence>
<evidence type="ECO:0000256" key="1">
    <source>
        <dbReference type="ARBA" id="ARBA00004442"/>
    </source>
</evidence>
<dbReference type="Gene3D" id="2.40.170.20">
    <property type="entry name" value="TonB-dependent receptor, beta-barrel domain"/>
    <property type="match status" value="1"/>
</dbReference>
<keyword evidence="3" id="KW-0998">Cell outer membrane</keyword>
<dbReference type="Proteomes" id="UP000251088">
    <property type="component" value="Unassembled WGS sequence"/>
</dbReference>
<dbReference type="AlphaFoldDB" id="A0A2X3E3G1"/>
<name>A0A2X3E3G1_KLEPN</name>
<reference evidence="5 6" key="1">
    <citation type="submission" date="2018-06" db="EMBL/GenBank/DDBJ databases">
        <authorList>
            <consortium name="Pathogen Informatics"/>
            <person name="Doyle S."/>
        </authorList>
    </citation>
    <scope>NUCLEOTIDE SEQUENCE [LARGE SCALE GENOMIC DNA]</scope>
    <source>
        <strain evidence="5 6">NCTC9128</strain>
    </source>
</reference>
<sequence>MENVPKAVVEGLEGTLNVPVSETVNWTNNITYMLQSKNKETGDRLSIIPEYTLNSTLSWQVRDDVSLQSTFTWYGKQEPKKYNYKGQPVTGSEKNEVSPTASSA</sequence>
<organism evidence="5 6">
    <name type="scientific">Klebsiella pneumoniae</name>
    <dbReference type="NCBI Taxonomy" id="573"/>
    <lineage>
        <taxon>Bacteria</taxon>
        <taxon>Pseudomonadati</taxon>
        <taxon>Pseudomonadota</taxon>
        <taxon>Gammaproteobacteria</taxon>
        <taxon>Enterobacterales</taxon>
        <taxon>Enterobacteriaceae</taxon>
        <taxon>Klebsiella/Raoultella group</taxon>
        <taxon>Klebsiella</taxon>
        <taxon>Klebsiella pneumoniae complex</taxon>
    </lineage>
</organism>
<dbReference type="GO" id="GO:0009279">
    <property type="term" value="C:cell outer membrane"/>
    <property type="evidence" value="ECO:0007669"/>
    <property type="project" value="UniProtKB-SubCell"/>
</dbReference>
<evidence type="ECO:0000256" key="4">
    <source>
        <dbReference type="SAM" id="MobiDB-lite"/>
    </source>
</evidence>
<protein>
    <submittedName>
        <fullName evidence="5">TonB-dependent receptor</fullName>
    </submittedName>
</protein>
<gene>
    <name evidence="5" type="primary">fepA_6</name>
    <name evidence="5" type="ORF">NCTC9128_04413</name>
</gene>
<proteinExistence type="predicted"/>
<evidence type="ECO:0000313" key="6">
    <source>
        <dbReference type="Proteomes" id="UP000251088"/>
    </source>
</evidence>
<evidence type="ECO:0000313" key="5">
    <source>
        <dbReference type="EMBL" id="SQC38292.1"/>
    </source>
</evidence>
<dbReference type="SUPFAM" id="SSF56935">
    <property type="entry name" value="Porins"/>
    <property type="match status" value="1"/>
</dbReference>
<comment type="subcellular location">
    <subcellularLocation>
        <location evidence="1">Cell outer membrane</location>
    </subcellularLocation>
</comment>